<keyword evidence="4 5" id="KW-0472">Membrane</keyword>
<dbReference type="EMBL" id="NHOZ01000152">
    <property type="protein sequence ID" value="OYR59958.1"/>
    <property type="molecule type" value="Genomic_DNA"/>
</dbReference>
<evidence type="ECO:0000256" key="3">
    <source>
        <dbReference type="ARBA" id="ARBA00022989"/>
    </source>
</evidence>
<dbReference type="GO" id="GO:0004252">
    <property type="term" value="F:serine-type endopeptidase activity"/>
    <property type="evidence" value="ECO:0007669"/>
    <property type="project" value="InterPro"/>
</dbReference>
<feature type="domain" description="Peptidase S54 rhomboid" evidence="6">
    <location>
        <begin position="33"/>
        <end position="175"/>
    </location>
</feature>
<accession>A0A256ITT2</accession>
<name>A0A256ITT2_HALEZ</name>
<feature type="transmembrane region" description="Helical" evidence="5">
    <location>
        <begin position="159"/>
        <end position="176"/>
    </location>
</feature>
<evidence type="ECO:0000256" key="5">
    <source>
        <dbReference type="SAM" id="Phobius"/>
    </source>
</evidence>
<feature type="transmembrane region" description="Helical" evidence="5">
    <location>
        <begin position="97"/>
        <end position="116"/>
    </location>
</feature>
<organism evidence="7 8">
    <name type="scientific">Halorubrum ezzemoulense</name>
    <name type="common">Halorubrum chaoviator</name>
    <dbReference type="NCBI Taxonomy" id="337243"/>
    <lineage>
        <taxon>Archaea</taxon>
        <taxon>Methanobacteriati</taxon>
        <taxon>Methanobacteriota</taxon>
        <taxon>Stenosarchaea group</taxon>
        <taxon>Halobacteria</taxon>
        <taxon>Halobacteriales</taxon>
        <taxon>Haloferacaceae</taxon>
        <taxon>Halorubrum</taxon>
    </lineage>
</organism>
<reference evidence="7 8" key="1">
    <citation type="journal article" date="2014" name="Front. Microbiol.">
        <title>Population and genomic analysis of the genus Halorubrum.</title>
        <authorList>
            <person name="Fullmer M.S."/>
            <person name="Soucy S.M."/>
            <person name="Swithers K.S."/>
            <person name="Makkay A.M."/>
            <person name="Wheeler R."/>
            <person name="Ventosa A."/>
            <person name="Gogarten J.P."/>
            <person name="Papke R.T."/>
        </authorList>
    </citation>
    <scope>NUCLEOTIDE SEQUENCE [LARGE SCALE GENOMIC DNA]</scope>
    <source>
        <strain evidence="7 8">Ga36</strain>
    </source>
</reference>
<evidence type="ECO:0000313" key="7">
    <source>
        <dbReference type="EMBL" id="OYR59958.1"/>
    </source>
</evidence>
<evidence type="ECO:0000259" key="6">
    <source>
        <dbReference type="Pfam" id="PF01694"/>
    </source>
</evidence>
<evidence type="ECO:0000256" key="1">
    <source>
        <dbReference type="ARBA" id="ARBA00004141"/>
    </source>
</evidence>
<dbReference type="SUPFAM" id="SSF144091">
    <property type="entry name" value="Rhomboid-like"/>
    <property type="match status" value="1"/>
</dbReference>
<keyword evidence="2 5" id="KW-0812">Transmembrane</keyword>
<dbReference type="Proteomes" id="UP000215731">
    <property type="component" value="Unassembled WGS sequence"/>
</dbReference>
<evidence type="ECO:0000313" key="8">
    <source>
        <dbReference type="Proteomes" id="UP000215731"/>
    </source>
</evidence>
<protein>
    <recommendedName>
        <fullName evidence="6">Peptidase S54 rhomboid domain-containing protein</fullName>
    </recommendedName>
</protein>
<sequence>MGGILLVEIQVFARSSSLFEYLFAASGAISPGLLLAPISHGNFSHFLSNIGLWLLVGWPMEDRLSNKAFLGFAFLTAYIPTYLQVGYSVVVTGSASTLGFSGAVYALPPALLGIVLHEVRTTENGFGTFGWVALALTVAIPLTMLGYLDLVSGLPSAKVTHSVGYMLGLAYGLLAIDPRWRIIR</sequence>
<proteinExistence type="predicted"/>
<comment type="subcellular location">
    <subcellularLocation>
        <location evidence="1">Membrane</location>
        <topology evidence="1">Multi-pass membrane protein</topology>
    </subcellularLocation>
</comment>
<comment type="caution">
    <text evidence="7">The sequence shown here is derived from an EMBL/GenBank/DDBJ whole genome shotgun (WGS) entry which is preliminary data.</text>
</comment>
<dbReference type="Gene3D" id="1.20.1540.10">
    <property type="entry name" value="Rhomboid-like"/>
    <property type="match status" value="1"/>
</dbReference>
<feature type="transmembrane region" description="Helical" evidence="5">
    <location>
        <begin position="68"/>
        <end position="85"/>
    </location>
</feature>
<dbReference type="InterPro" id="IPR035952">
    <property type="entry name" value="Rhomboid-like_sf"/>
</dbReference>
<feature type="transmembrane region" description="Helical" evidence="5">
    <location>
        <begin position="44"/>
        <end position="61"/>
    </location>
</feature>
<gene>
    <name evidence="7" type="ORF">DJ80_16660</name>
</gene>
<dbReference type="Pfam" id="PF01694">
    <property type="entry name" value="Rhomboid"/>
    <property type="match status" value="1"/>
</dbReference>
<dbReference type="InterPro" id="IPR022764">
    <property type="entry name" value="Peptidase_S54_rhomboid_dom"/>
</dbReference>
<evidence type="ECO:0000256" key="2">
    <source>
        <dbReference type="ARBA" id="ARBA00022692"/>
    </source>
</evidence>
<dbReference type="GO" id="GO:0016020">
    <property type="term" value="C:membrane"/>
    <property type="evidence" value="ECO:0007669"/>
    <property type="project" value="UniProtKB-SubCell"/>
</dbReference>
<feature type="transmembrane region" description="Helical" evidence="5">
    <location>
        <begin position="128"/>
        <end position="147"/>
    </location>
</feature>
<keyword evidence="3 5" id="KW-1133">Transmembrane helix</keyword>
<evidence type="ECO:0000256" key="4">
    <source>
        <dbReference type="ARBA" id="ARBA00023136"/>
    </source>
</evidence>
<dbReference type="AlphaFoldDB" id="A0A256ITT2"/>